<dbReference type="AlphaFoldDB" id="A0A7X5Y076"/>
<dbReference type="InterPro" id="IPR010281">
    <property type="entry name" value="DUF885"/>
</dbReference>
<dbReference type="PANTHER" id="PTHR33361:SF2">
    <property type="entry name" value="DUF885 DOMAIN-CONTAINING PROTEIN"/>
    <property type="match status" value="1"/>
</dbReference>
<name>A0A7X5Y076_9SPHN</name>
<protein>
    <submittedName>
        <fullName evidence="1">Uncharacterized protein (DUF885 family)</fullName>
    </submittedName>
</protein>
<dbReference type="EMBL" id="JAATJB010000009">
    <property type="protein sequence ID" value="NJB98647.1"/>
    <property type="molecule type" value="Genomic_DNA"/>
</dbReference>
<dbReference type="Pfam" id="PF05960">
    <property type="entry name" value="DUF885"/>
    <property type="match status" value="1"/>
</dbReference>
<reference evidence="1 2" key="1">
    <citation type="submission" date="2020-03" db="EMBL/GenBank/DDBJ databases">
        <title>Genomic Encyclopedia of Type Strains, Phase IV (KMG-IV): sequencing the most valuable type-strain genomes for metagenomic binning, comparative biology and taxonomic classification.</title>
        <authorList>
            <person name="Goeker M."/>
        </authorList>
    </citation>
    <scope>NUCLEOTIDE SEQUENCE [LARGE SCALE GENOMIC DNA]</scope>
    <source>
        <strain evidence="1 2">DSM 7225</strain>
    </source>
</reference>
<organism evidence="1 2">
    <name type="scientific">Sphingomonas trueperi</name>
    <dbReference type="NCBI Taxonomy" id="53317"/>
    <lineage>
        <taxon>Bacteria</taxon>
        <taxon>Pseudomonadati</taxon>
        <taxon>Pseudomonadota</taxon>
        <taxon>Alphaproteobacteria</taxon>
        <taxon>Sphingomonadales</taxon>
        <taxon>Sphingomonadaceae</taxon>
        <taxon>Sphingomonas</taxon>
    </lineage>
</organism>
<dbReference type="PROSITE" id="PS51318">
    <property type="entry name" value="TAT"/>
    <property type="match status" value="1"/>
</dbReference>
<dbReference type="RefSeq" id="WP_125975347.1">
    <property type="nucleotide sequence ID" value="NZ_BAAADY010000038.1"/>
</dbReference>
<comment type="caution">
    <text evidence="1">The sequence shown here is derived from an EMBL/GenBank/DDBJ whole genome shotgun (WGS) entry which is preliminary data.</text>
</comment>
<gene>
    <name evidence="1" type="ORF">GGR89_002980</name>
</gene>
<dbReference type="InterPro" id="IPR006311">
    <property type="entry name" value="TAT_signal"/>
</dbReference>
<dbReference type="PANTHER" id="PTHR33361">
    <property type="entry name" value="GLR0591 PROTEIN"/>
    <property type="match status" value="1"/>
</dbReference>
<keyword evidence="2" id="KW-1185">Reference proteome</keyword>
<evidence type="ECO:0000313" key="2">
    <source>
        <dbReference type="Proteomes" id="UP000531251"/>
    </source>
</evidence>
<proteinExistence type="predicted"/>
<dbReference type="Proteomes" id="UP000531251">
    <property type="component" value="Unassembled WGS sequence"/>
</dbReference>
<accession>A0A7X5Y076</accession>
<evidence type="ECO:0000313" key="1">
    <source>
        <dbReference type="EMBL" id="NJB98647.1"/>
    </source>
</evidence>
<sequence>MTFSRRHLLAGAGVLALAPLRAKATNDADVRHALDEAAALPPDRALALLQPLPARSGSVGSDLDLQAARAGLRIDLALEHAPSTESQRFDLQVQRITGNDAELTRVERDLHAAHRALLARATAAFDRLALPGTTVGARFERLWRDPRYLFPDDADGRAAAVDAMRATLAAIQPRLPRLVGALPPECSQVEIRALTAEEIAAGKGGYRILPGAGTPGAYVVDLKEIRRRPSFSLPSVVAHELLPGHMAQLPQEANADPHPLRLRYAAAFTEGWGSYAEMLMAEDGLFADPHALLGHLHWMLFRICRGLADIALHVRGARLDQALAAMRAAMGEPVYFAPFAADLARIAKEPAVRAAEAWLPLRLRALRPRDRRDWPRYHAALLQTGRRRTEQCR</sequence>